<gene>
    <name evidence="3" type="primary">LOC114328762</name>
</gene>
<name>A0A6P7FK26_DIAVI</name>
<dbReference type="SUPFAM" id="SSF57567">
    <property type="entry name" value="Serine protease inhibitors"/>
    <property type="match status" value="1"/>
</dbReference>
<reference evidence="3" key="1">
    <citation type="submission" date="2025-08" db="UniProtKB">
        <authorList>
            <consortium name="RefSeq"/>
        </authorList>
    </citation>
    <scope>IDENTIFICATION</scope>
    <source>
        <tissue evidence="3">Whole insect</tissue>
    </source>
</reference>
<dbReference type="InterPro" id="IPR002919">
    <property type="entry name" value="TIL_dom"/>
</dbReference>
<dbReference type="AlphaFoldDB" id="A0A6P7FK26"/>
<feature type="domain" description="TIL" evidence="2">
    <location>
        <begin position="26"/>
        <end position="84"/>
    </location>
</feature>
<accession>A0A6P7FK26</accession>
<dbReference type="InParanoid" id="A0A6P7FK26"/>
<dbReference type="Gene3D" id="2.10.25.10">
    <property type="entry name" value="Laminin"/>
    <property type="match status" value="1"/>
</dbReference>
<keyword evidence="1" id="KW-0732">Signal</keyword>
<sequence>MKGIVCIACVLLFVNIVIGQYGNDICGPNSYTVPCKSCCPEATCQMRFPGRCGGCPPGCNRGCYCNPGFIKRSTNGPCIPLDKC</sequence>
<dbReference type="CDD" id="cd19941">
    <property type="entry name" value="TIL"/>
    <property type="match status" value="1"/>
</dbReference>
<dbReference type="RefSeq" id="XP_028133525.1">
    <property type="nucleotide sequence ID" value="XM_028277724.1"/>
</dbReference>
<proteinExistence type="predicted"/>
<dbReference type="Pfam" id="PF01826">
    <property type="entry name" value="TIL"/>
    <property type="match status" value="1"/>
</dbReference>
<feature type="signal peptide" evidence="1">
    <location>
        <begin position="1"/>
        <end position="19"/>
    </location>
</feature>
<evidence type="ECO:0000256" key="1">
    <source>
        <dbReference type="SAM" id="SignalP"/>
    </source>
</evidence>
<evidence type="ECO:0000313" key="3">
    <source>
        <dbReference type="RefSeq" id="XP_028133525.1"/>
    </source>
</evidence>
<dbReference type="InterPro" id="IPR036084">
    <property type="entry name" value="Ser_inhib-like_sf"/>
</dbReference>
<feature type="chain" id="PRO_5027739500" evidence="1">
    <location>
        <begin position="20"/>
        <end position="84"/>
    </location>
</feature>
<organism evidence="3">
    <name type="scientific">Diabrotica virgifera virgifera</name>
    <name type="common">western corn rootworm</name>
    <dbReference type="NCBI Taxonomy" id="50390"/>
    <lineage>
        <taxon>Eukaryota</taxon>
        <taxon>Metazoa</taxon>
        <taxon>Ecdysozoa</taxon>
        <taxon>Arthropoda</taxon>
        <taxon>Hexapoda</taxon>
        <taxon>Insecta</taxon>
        <taxon>Pterygota</taxon>
        <taxon>Neoptera</taxon>
        <taxon>Endopterygota</taxon>
        <taxon>Coleoptera</taxon>
        <taxon>Polyphaga</taxon>
        <taxon>Cucujiformia</taxon>
        <taxon>Chrysomeloidea</taxon>
        <taxon>Chrysomelidae</taxon>
        <taxon>Galerucinae</taxon>
        <taxon>Diabroticina</taxon>
        <taxon>Diabroticites</taxon>
        <taxon>Diabrotica</taxon>
    </lineage>
</organism>
<protein>
    <submittedName>
        <fullName evidence="3">Cysteine-rich venom protein 6-like isoform X1</fullName>
    </submittedName>
</protein>
<evidence type="ECO:0000259" key="2">
    <source>
        <dbReference type="Pfam" id="PF01826"/>
    </source>
</evidence>